<organism evidence="5 6">
    <name type="scientific">Blepharisma stoltei</name>
    <dbReference type="NCBI Taxonomy" id="1481888"/>
    <lineage>
        <taxon>Eukaryota</taxon>
        <taxon>Sar</taxon>
        <taxon>Alveolata</taxon>
        <taxon>Ciliophora</taxon>
        <taxon>Postciliodesmatophora</taxon>
        <taxon>Heterotrichea</taxon>
        <taxon>Heterotrichida</taxon>
        <taxon>Blepharismidae</taxon>
        <taxon>Blepharisma</taxon>
    </lineage>
</organism>
<dbReference type="InterPro" id="IPR019159">
    <property type="entry name" value="CCDC93_CC"/>
</dbReference>
<evidence type="ECO:0000256" key="3">
    <source>
        <dbReference type="SAM" id="Coils"/>
    </source>
</evidence>
<evidence type="ECO:0000313" key="6">
    <source>
        <dbReference type="Proteomes" id="UP001162131"/>
    </source>
</evidence>
<name>A0AAU9IRM2_9CILI</name>
<dbReference type="PANTHER" id="PTHR16441">
    <property type="entry name" value="FIDIPIDINE"/>
    <property type="match status" value="1"/>
</dbReference>
<evidence type="ECO:0000256" key="2">
    <source>
        <dbReference type="ARBA" id="ARBA00023054"/>
    </source>
</evidence>
<evidence type="ECO:0000256" key="1">
    <source>
        <dbReference type="ARBA" id="ARBA00007219"/>
    </source>
</evidence>
<evidence type="ECO:0000259" key="4">
    <source>
        <dbReference type="PROSITE" id="PS50010"/>
    </source>
</evidence>
<accession>A0AAU9IRM2</accession>
<dbReference type="PANTHER" id="PTHR16441:SF0">
    <property type="entry name" value="COILED-COIL DOMAIN-CONTAINING PROTEIN 93"/>
    <property type="match status" value="1"/>
</dbReference>
<dbReference type="GO" id="GO:0006893">
    <property type="term" value="P:Golgi to plasma membrane transport"/>
    <property type="evidence" value="ECO:0007669"/>
    <property type="project" value="TreeGrafter"/>
</dbReference>
<dbReference type="Pfam" id="PF21673">
    <property type="entry name" value="CCDC93_N"/>
    <property type="match status" value="1"/>
</dbReference>
<dbReference type="GO" id="GO:0005085">
    <property type="term" value="F:guanyl-nucleotide exchange factor activity"/>
    <property type="evidence" value="ECO:0007669"/>
    <property type="project" value="InterPro"/>
</dbReference>
<gene>
    <name evidence="5" type="ORF">BSTOLATCC_MIC20709</name>
</gene>
<reference evidence="5" key="1">
    <citation type="submission" date="2021-09" db="EMBL/GenBank/DDBJ databases">
        <authorList>
            <consortium name="AG Swart"/>
            <person name="Singh M."/>
            <person name="Singh A."/>
            <person name="Seah K."/>
            <person name="Emmerich C."/>
        </authorList>
    </citation>
    <scope>NUCLEOTIDE SEQUENCE</scope>
    <source>
        <strain evidence="5">ATCC30299</strain>
    </source>
</reference>
<keyword evidence="6" id="KW-1185">Reference proteome</keyword>
<dbReference type="Proteomes" id="UP001162131">
    <property type="component" value="Unassembled WGS sequence"/>
</dbReference>
<protein>
    <recommendedName>
        <fullName evidence="4">DH domain-containing protein</fullName>
    </recommendedName>
</protein>
<feature type="domain" description="DH" evidence="4">
    <location>
        <begin position="302"/>
        <end position="545"/>
    </location>
</feature>
<feature type="coiled-coil region" evidence="3">
    <location>
        <begin position="273"/>
        <end position="429"/>
    </location>
</feature>
<dbReference type="InterPro" id="IPR039116">
    <property type="entry name" value="CCDC93"/>
</dbReference>
<dbReference type="EMBL" id="CAJZBQ010000020">
    <property type="protein sequence ID" value="CAG9318231.1"/>
    <property type="molecule type" value="Genomic_DNA"/>
</dbReference>
<sequence>MSSQPSEELAQITDMLLAAGYFRARISNISPFDKILGGMAWCITLANEDISFEFSDELNMGKKIALSESIVKALKNMGSPYIIQPHQIQGLDYAHLYPVIQWLVKAVLSSQQQQAGLTKKQASLVYYKFAGEQKQADSLEDGEKPEPPKRQFKTLSTKKLNDPVRVYSALMEFGDITASKSYENFLKNYSETTNKSSTVSGSEALFELGGEGTVNPLLEMGAEQIAPRTSLLATFGQNFAKMVKNEDISNARNEYLESKKEEDPEILQRRLEKERIERLIQTLTKQIEAKQEAKITLEQANKEIKEQLENLSVEEAEIKNLKEKLEISIKNVEENASESKEALQVDVVKSVEVLVERRNELREKQRNLKEKCSKEIEELNKKNEINIESEIKEWFEKIEKSYEETSKKYEKASNILAEKNQEVAILQRRLENTPSQTELTQYQRRFVELYEQINLKVEENRKFFTSYNSLLEIKDLLSSEVQMLDSFQKGFKDAKKKSEKDEFAENVKEATLQVKQKAKKAEDKGRSVQEDLKQMERKLKQIEEEEIAYYQMVKQFQDLIG</sequence>
<dbReference type="PROSITE" id="PS50010">
    <property type="entry name" value="DH_2"/>
    <property type="match status" value="1"/>
</dbReference>
<dbReference type="InterPro" id="IPR000219">
    <property type="entry name" value="DH_dom"/>
</dbReference>
<dbReference type="AlphaFoldDB" id="A0AAU9IRM2"/>
<feature type="coiled-coil region" evidence="3">
    <location>
        <begin position="500"/>
        <end position="552"/>
    </location>
</feature>
<comment type="similarity">
    <text evidence="1">Belongs to the CCDC93 family.</text>
</comment>
<dbReference type="Pfam" id="PF09762">
    <property type="entry name" value="CCDC93_CC"/>
    <property type="match status" value="1"/>
</dbReference>
<dbReference type="InterPro" id="IPR048747">
    <property type="entry name" value="CCDC93_N"/>
</dbReference>
<comment type="caution">
    <text evidence="5">The sequence shown here is derived from an EMBL/GenBank/DDBJ whole genome shotgun (WGS) entry which is preliminary data.</text>
</comment>
<keyword evidence="2 3" id="KW-0175">Coiled coil</keyword>
<proteinExistence type="inferred from homology"/>
<evidence type="ECO:0000313" key="5">
    <source>
        <dbReference type="EMBL" id="CAG9318231.1"/>
    </source>
</evidence>